<dbReference type="GO" id="GO:1902531">
    <property type="term" value="P:regulation of intracellular signal transduction"/>
    <property type="evidence" value="ECO:0000318"/>
    <property type="project" value="GO_Central"/>
</dbReference>
<proteinExistence type="predicted"/>
<dbReference type="PROSITE" id="PS51746">
    <property type="entry name" value="PPM_2"/>
    <property type="match status" value="1"/>
</dbReference>
<protein>
    <recommendedName>
        <fullName evidence="2">PPM-type phosphatase domain-containing protein</fullName>
    </recommendedName>
</protein>
<organism evidence="3">
    <name type="scientific">Eucalyptus grandis</name>
    <name type="common">Flooded gum</name>
    <dbReference type="NCBI Taxonomy" id="71139"/>
    <lineage>
        <taxon>Eukaryota</taxon>
        <taxon>Viridiplantae</taxon>
        <taxon>Streptophyta</taxon>
        <taxon>Embryophyta</taxon>
        <taxon>Tracheophyta</taxon>
        <taxon>Spermatophyta</taxon>
        <taxon>Magnoliopsida</taxon>
        <taxon>eudicotyledons</taxon>
        <taxon>Gunneridae</taxon>
        <taxon>Pentapetalae</taxon>
        <taxon>rosids</taxon>
        <taxon>malvids</taxon>
        <taxon>Myrtales</taxon>
        <taxon>Myrtaceae</taxon>
        <taxon>Myrtoideae</taxon>
        <taxon>Eucalypteae</taxon>
        <taxon>Eucalyptus</taxon>
    </lineage>
</organism>
<sequence>MAAAVAVQFIEKKNLLPVDRESEIGERNRDEGDENGGSRTASKFRSPESAERSEQASNYCADHLHDILAQEWKEAVDKDGWKHRWEAAILRAYERADDAFKDGTNTLERAGSTAVVVVLSDCQIIVGNCGDSRAVLCRGNEAIPLTVDHKPNREDELKRITNAGGKVLYTDCERVQGILSMTRAIGDRFLKPWVISVPEVTFTTRSEDDEFLIMASDGLWDVMTSEEAVTFARLARRRLQNLAIIGYDRLAKVVANCLLARAIKKGSCDNISVIFIDLSVPRRRKKPHREPEANQT</sequence>
<evidence type="ECO:0000259" key="2">
    <source>
        <dbReference type="PROSITE" id="PS51746"/>
    </source>
</evidence>
<dbReference type="SUPFAM" id="SSF81606">
    <property type="entry name" value="PP2C-like"/>
    <property type="match status" value="1"/>
</dbReference>
<dbReference type="SMART" id="SM00332">
    <property type="entry name" value="PP2Cc"/>
    <property type="match status" value="1"/>
</dbReference>
<dbReference type="Gramene" id="KCW69677">
    <property type="protein sequence ID" value="KCW69677"/>
    <property type="gene ID" value="EUGRSUZ_F03076"/>
</dbReference>
<dbReference type="InterPro" id="IPR001932">
    <property type="entry name" value="PPM-type_phosphatase-like_dom"/>
</dbReference>
<feature type="region of interest" description="Disordered" evidence="1">
    <location>
        <begin position="20"/>
        <end position="56"/>
    </location>
</feature>
<dbReference type="CDD" id="cd00143">
    <property type="entry name" value="PP2Cc"/>
    <property type="match status" value="1"/>
</dbReference>
<dbReference type="Pfam" id="PF00481">
    <property type="entry name" value="PP2C"/>
    <property type="match status" value="1"/>
</dbReference>
<dbReference type="eggNOG" id="KOG0698">
    <property type="taxonomic scope" value="Eukaryota"/>
</dbReference>
<dbReference type="EMBL" id="KK198758">
    <property type="protein sequence ID" value="KCW69677.1"/>
    <property type="molecule type" value="Genomic_DNA"/>
</dbReference>
<feature type="domain" description="PPM-type phosphatase" evidence="2">
    <location>
        <begin position="35"/>
        <end position="278"/>
    </location>
</feature>
<reference evidence="3" key="1">
    <citation type="submission" date="2013-07" db="EMBL/GenBank/DDBJ databases">
        <title>The genome of Eucalyptus grandis.</title>
        <authorList>
            <person name="Schmutz J."/>
            <person name="Hayes R."/>
            <person name="Myburg A."/>
            <person name="Tuskan G."/>
            <person name="Grattapaglia D."/>
            <person name="Rokhsar D.S."/>
        </authorList>
    </citation>
    <scope>NUCLEOTIDE SEQUENCE</scope>
    <source>
        <tissue evidence="3">Leaf extractions</tissue>
    </source>
</reference>
<dbReference type="STRING" id="71139.A0A059BU82"/>
<dbReference type="InParanoid" id="A0A059BU82"/>
<dbReference type="InterPro" id="IPR015655">
    <property type="entry name" value="PP2C"/>
</dbReference>
<accession>A0A059BU82</accession>
<feature type="compositionally biased region" description="Basic and acidic residues" evidence="1">
    <location>
        <begin position="20"/>
        <end position="30"/>
    </location>
</feature>
<dbReference type="PANTHER" id="PTHR47992">
    <property type="entry name" value="PROTEIN PHOSPHATASE"/>
    <property type="match status" value="1"/>
</dbReference>
<dbReference type="AlphaFoldDB" id="A0A059BU82"/>
<dbReference type="OMA" id="YCANELC"/>
<dbReference type="InterPro" id="IPR036457">
    <property type="entry name" value="PPM-type-like_dom_sf"/>
</dbReference>
<dbReference type="GO" id="GO:0004722">
    <property type="term" value="F:protein serine/threonine phosphatase activity"/>
    <property type="evidence" value="ECO:0000318"/>
    <property type="project" value="GO_Central"/>
</dbReference>
<evidence type="ECO:0000313" key="3">
    <source>
        <dbReference type="EMBL" id="KCW69677.1"/>
    </source>
</evidence>
<name>A0A059BU82_EUCGR</name>
<evidence type="ECO:0000256" key="1">
    <source>
        <dbReference type="SAM" id="MobiDB-lite"/>
    </source>
</evidence>
<dbReference type="Gene3D" id="3.60.40.10">
    <property type="entry name" value="PPM-type phosphatase domain"/>
    <property type="match status" value="1"/>
</dbReference>
<feature type="compositionally biased region" description="Basic and acidic residues" evidence="1">
    <location>
        <begin position="45"/>
        <end position="54"/>
    </location>
</feature>
<gene>
    <name evidence="3" type="ORF">EUGRSUZ_F03076</name>
</gene>